<dbReference type="Pfam" id="PF00890">
    <property type="entry name" value="FAD_binding_2"/>
    <property type="match status" value="1"/>
</dbReference>
<evidence type="ECO:0000256" key="4">
    <source>
        <dbReference type="ARBA" id="ARBA00023002"/>
    </source>
</evidence>
<dbReference type="InterPro" id="IPR050315">
    <property type="entry name" value="FAD-oxidoreductase_2"/>
</dbReference>
<evidence type="ECO:0000256" key="3">
    <source>
        <dbReference type="ARBA" id="ARBA00022827"/>
    </source>
</evidence>
<dbReference type="Proteomes" id="UP000574067">
    <property type="component" value="Unassembled WGS sequence"/>
</dbReference>
<dbReference type="InterPro" id="IPR003953">
    <property type="entry name" value="FAD-dep_OxRdtase_2_FAD-bd"/>
</dbReference>
<dbReference type="RefSeq" id="WP_169162891.1">
    <property type="nucleotide sequence ID" value="NZ_JABBFW010000025.1"/>
</dbReference>
<organism evidence="6 7">
    <name type="scientific">Azohydromonas caseinilytica</name>
    <dbReference type="NCBI Taxonomy" id="2728836"/>
    <lineage>
        <taxon>Bacteria</taxon>
        <taxon>Pseudomonadati</taxon>
        <taxon>Pseudomonadota</taxon>
        <taxon>Betaproteobacteria</taxon>
        <taxon>Burkholderiales</taxon>
        <taxon>Sphaerotilaceae</taxon>
        <taxon>Azohydromonas</taxon>
    </lineage>
</organism>
<dbReference type="GO" id="GO:0016491">
    <property type="term" value="F:oxidoreductase activity"/>
    <property type="evidence" value="ECO:0007669"/>
    <property type="project" value="UniProtKB-KW"/>
</dbReference>
<dbReference type="PANTHER" id="PTHR43400">
    <property type="entry name" value="FUMARATE REDUCTASE"/>
    <property type="match status" value="1"/>
</dbReference>
<dbReference type="SUPFAM" id="SSF51905">
    <property type="entry name" value="FAD/NAD(P)-binding domain"/>
    <property type="match status" value="1"/>
</dbReference>
<evidence type="ECO:0000259" key="5">
    <source>
        <dbReference type="Pfam" id="PF00890"/>
    </source>
</evidence>
<evidence type="ECO:0000313" key="7">
    <source>
        <dbReference type="Proteomes" id="UP000574067"/>
    </source>
</evidence>
<evidence type="ECO:0000256" key="2">
    <source>
        <dbReference type="ARBA" id="ARBA00022630"/>
    </source>
</evidence>
<keyword evidence="7" id="KW-1185">Reference proteome</keyword>
<evidence type="ECO:0000313" key="6">
    <source>
        <dbReference type="EMBL" id="NML17990.1"/>
    </source>
</evidence>
<keyword evidence="3" id="KW-0274">FAD</keyword>
<keyword evidence="2" id="KW-0285">Flavoprotein</keyword>
<keyword evidence="4" id="KW-0560">Oxidoreductase</keyword>
<dbReference type="InterPro" id="IPR036188">
    <property type="entry name" value="FAD/NAD-bd_sf"/>
</dbReference>
<feature type="domain" description="FAD-dependent oxidoreductase 2 FAD-binding" evidence="5">
    <location>
        <begin position="16"/>
        <end position="549"/>
    </location>
</feature>
<accession>A0A848FIG1</accession>
<proteinExistence type="predicted"/>
<comment type="cofactor">
    <cofactor evidence="1">
        <name>FAD</name>
        <dbReference type="ChEBI" id="CHEBI:57692"/>
    </cofactor>
</comment>
<reference evidence="6 7" key="1">
    <citation type="submission" date="2020-04" db="EMBL/GenBank/DDBJ databases">
        <title>Azohydromonas sp. isolated from soil.</title>
        <authorList>
            <person name="Dahal R.H."/>
        </authorList>
    </citation>
    <scope>NUCLEOTIDE SEQUENCE [LARGE SCALE GENOMIC DNA]</scope>
    <source>
        <strain evidence="6 7">G-1-1-14</strain>
    </source>
</reference>
<gene>
    <name evidence="6" type="ORF">HHL10_23755</name>
</gene>
<name>A0A848FIG1_9BURK</name>
<dbReference type="AlphaFoldDB" id="A0A848FIG1"/>
<dbReference type="InterPro" id="IPR027477">
    <property type="entry name" value="Succ_DH/fumarate_Rdtase_cat_sf"/>
</dbReference>
<protein>
    <submittedName>
        <fullName evidence="6">FAD-dependent oxidoreductase</fullName>
    </submittedName>
</protein>
<dbReference type="NCBIfam" id="NF009477">
    <property type="entry name" value="PRK12843.1"/>
    <property type="match status" value="1"/>
</dbReference>
<comment type="caution">
    <text evidence="6">The sequence shown here is derived from an EMBL/GenBank/DDBJ whole genome shotgun (WGS) entry which is preliminary data.</text>
</comment>
<evidence type="ECO:0000256" key="1">
    <source>
        <dbReference type="ARBA" id="ARBA00001974"/>
    </source>
</evidence>
<dbReference type="EMBL" id="JABBFW010000025">
    <property type="protein sequence ID" value="NML17990.1"/>
    <property type="molecule type" value="Genomic_DNA"/>
</dbReference>
<sequence>MLLNLSDLPPGGDGFDVVVIGAGAAGMSAALCAALDGARVLLVERTEFVGGTSALSGGTTWVPGTGHSAAVNPGDTLQDAQTYLDAAIGERAPRTLRQALLRSGPEAVAHVERHSAVKFRPYPTHPDYISELPGSTLRGRALEPLPFDGRLLGQHFSLLRPPIPEFTVLGGMMVDRNDIPHLLAMKKSFRSLRYSLRILARHAMDRLKHPRGTRLLMGNALCGRLLYSLLRQPKVKLAMRAEVAAFRRENGAIAAVTVKQGGQRRELRVSGGVVLASGGFNRHPGLRAQLLGTDEVWCPGAPGHTGQAHELLRELGARYGEGALSPAFWAPVSLRRRADGSRAVFPHFLMDRAKPGMITVDARGRRFLNESTSYHLFGIGMQQAGAVPAYLIADARALKKYGMGMVRPGGQGLEPYLADGYLTQGATLQELAVKLGIDPDGLRASVARINDYAQTGVDEDFQRGSTDYSRNMGDATLGLRNPNLGPLTEAPFYAVRLYPGDIGAAQGWATDEQARVLDAQQQPIAGLYAVGNDMHSAFGGVYAAPGITLGPGLVFGYLAGRHAARRAQGGANAAEPQHPQAMALAA</sequence>
<dbReference type="Gene3D" id="3.50.50.60">
    <property type="entry name" value="FAD/NAD(P)-binding domain"/>
    <property type="match status" value="2"/>
</dbReference>
<dbReference type="SUPFAM" id="SSF56425">
    <property type="entry name" value="Succinate dehydrogenase/fumarate reductase flavoprotein, catalytic domain"/>
    <property type="match status" value="1"/>
</dbReference>
<dbReference type="PANTHER" id="PTHR43400:SF10">
    <property type="entry name" value="3-OXOSTEROID 1-DEHYDROGENASE"/>
    <property type="match status" value="1"/>
</dbReference>
<dbReference type="GO" id="GO:0008202">
    <property type="term" value="P:steroid metabolic process"/>
    <property type="evidence" value="ECO:0007669"/>
    <property type="project" value="UniProtKB-ARBA"/>
</dbReference>